<protein>
    <submittedName>
        <fullName evidence="2">Uncharacterized protein</fullName>
    </submittedName>
</protein>
<feature type="transmembrane region" description="Helical" evidence="1">
    <location>
        <begin position="62"/>
        <end position="84"/>
    </location>
</feature>
<keyword evidence="3" id="KW-1185">Reference proteome</keyword>
<name>R0KRT1_NOSB1</name>
<evidence type="ECO:0000313" key="3">
    <source>
        <dbReference type="Proteomes" id="UP000016927"/>
    </source>
</evidence>
<dbReference type="VEuPathDB" id="MicrosporidiaDB:NBO_72g0001"/>
<keyword evidence="1" id="KW-0472">Membrane</keyword>
<sequence length="124" mass="14595">MLCLRFNIFSQYIVAVHYFLDVYVEDKVIVSLMFIGQIHLGIVNMSYSVFKKIECQKTRLFPMMNLFLAIFIRFLPLVIVIPSTTTFERLNFYSIFGVEIITLIMMIYMSYVDFLNFGVDLISN</sequence>
<organism evidence="2 3">
    <name type="scientific">Nosema bombycis (strain CQ1 / CVCC 102059)</name>
    <name type="common">Microsporidian parasite</name>
    <name type="synonym">Pebrine of silkworm</name>
    <dbReference type="NCBI Taxonomy" id="578461"/>
    <lineage>
        <taxon>Eukaryota</taxon>
        <taxon>Fungi</taxon>
        <taxon>Fungi incertae sedis</taxon>
        <taxon>Microsporidia</taxon>
        <taxon>Nosematidae</taxon>
        <taxon>Nosema</taxon>
    </lineage>
</organism>
<evidence type="ECO:0000256" key="1">
    <source>
        <dbReference type="SAM" id="Phobius"/>
    </source>
</evidence>
<evidence type="ECO:0000313" key="2">
    <source>
        <dbReference type="EMBL" id="EOB13466.1"/>
    </source>
</evidence>
<keyword evidence="1" id="KW-1133">Transmembrane helix</keyword>
<keyword evidence="1" id="KW-0812">Transmembrane</keyword>
<feature type="transmembrane region" description="Helical" evidence="1">
    <location>
        <begin position="90"/>
        <end position="111"/>
    </location>
</feature>
<accession>R0KRT1</accession>
<dbReference type="EMBL" id="KB908980">
    <property type="protein sequence ID" value="EOB13466.1"/>
    <property type="molecule type" value="Genomic_DNA"/>
</dbReference>
<feature type="transmembrane region" description="Helical" evidence="1">
    <location>
        <begin position="28"/>
        <end position="50"/>
    </location>
</feature>
<dbReference type="Proteomes" id="UP000016927">
    <property type="component" value="Unassembled WGS sequence"/>
</dbReference>
<reference evidence="2 3" key="1">
    <citation type="journal article" date="2013" name="BMC Genomics">
        <title>Comparative genomics of parasitic silkworm microsporidia reveal an association between genome expansion and host adaptation.</title>
        <authorList>
            <person name="Pan G."/>
            <person name="Xu J."/>
            <person name="Li T."/>
            <person name="Xia Q."/>
            <person name="Liu S.L."/>
            <person name="Zhang G."/>
            <person name="Li S."/>
            <person name="Li C."/>
            <person name="Liu H."/>
            <person name="Yang L."/>
            <person name="Liu T."/>
            <person name="Zhang X."/>
            <person name="Wu Z."/>
            <person name="Fan W."/>
            <person name="Dang X."/>
            <person name="Xiang H."/>
            <person name="Tao M."/>
            <person name="Li Y."/>
            <person name="Hu J."/>
            <person name="Li Z."/>
            <person name="Lin L."/>
            <person name="Luo J."/>
            <person name="Geng L."/>
            <person name="Wang L."/>
            <person name="Long M."/>
            <person name="Wan Y."/>
            <person name="He N."/>
            <person name="Zhang Z."/>
            <person name="Lu C."/>
            <person name="Keeling P.J."/>
            <person name="Wang J."/>
            <person name="Xiang Z."/>
            <person name="Zhou Z."/>
        </authorList>
    </citation>
    <scope>NUCLEOTIDE SEQUENCE [LARGE SCALE GENOMIC DNA]</scope>
    <source>
        <strain evidence="3">CQ1 / CVCC 102059</strain>
    </source>
</reference>
<proteinExistence type="predicted"/>
<dbReference type="HOGENOM" id="CLU_2004546_0_0_1"/>
<gene>
    <name evidence="2" type="ORF">NBO_72g0001</name>
</gene>
<dbReference type="AlphaFoldDB" id="R0KRT1"/>